<dbReference type="Gene3D" id="1.20.1070.10">
    <property type="entry name" value="Rhodopsin 7-helix transmembrane proteins"/>
    <property type="match status" value="1"/>
</dbReference>
<keyword evidence="7" id="KW-0675">Receptor</keyword>
<dbReference type="EnsemblMetazoa" id="XM_038215977.1">
    <property type="protein sequence ID" value="XP_038071905.1"/>
    <property type="gene ID" value="LOC119740615"/>
</dbReference>
<dbReference type="Proteomes" id="UP000887568">
    <property type="component" value="Unplaced"/>
</dbReference>
<keyword evidence="6 10" id="KW-0472">Membrane</keyword>
<proteinExistence type="predicted"/>
<dbReference type="GO" id="GO:0004930">
    <property type="term" value="F:G protein-coupled receptor activity"/>
    <property type="evidence" value="ECO:0007669"/>
    <property type="project" value="UniProtKB-KW"/>
</dbReference>
<dbReference type="Pfam" id="PF00001">
    <property type="entry name" value="7tm_1"/>
    <property type="match status" value="1"/>
</dbReference>
<keyword evidence="5" id="KW-0297">G-protein coupled receptor</keyword>
<organism evidence="12 13">
    <name type="scientific">Patiria miniata</name>
    <name type="common">Bat star</name>
    <name type="synonym">Asterina miniata</name>
    <dbReference type="NCBI Taxonomy" id="46514"/>
    <lineage>
        <taxon>Eukaryota</taxon>
        <taxon>Metazoa</taxon>
        <taxon>Echinodermata</taxon>
        <taxon>Eleutherozoa</taxon>
        <taxon>Asterozoa</taxon>
        <taxon>Asteroidea</taxon>
        <taxon>Valvatacea</taxon>
        <taxon>Valvatida</taxon>
        <taxon>Asterinidae</taxon>
        <taxon>Patiria</taxon>
    </lineage>
</organism>
<feature type="transmembrane region" description="Helical" evidence="10">
    <location>
        <begin position="27"/>
        <end position="52"/>
    </location>
</feature>
<evidence type="ECO:0000256" key="3">
    <source>
        <dbReference type="ARBA" id="ARBA00022692"/>
    </source>
</evidence>
<evidence type="ECO:0000256" key="1">
    <source>
        <dbReference type="ARBA" id="ARBA00004651"/>
    </source>
</evidence>
<feature type="transmembrane region" description="Helical" evidence="10">
    <location>
        <begin position="261"/>
        <end position="284"/>
    </location>
</feature>
<dbReference type="PROSITE" id="PS50262">
    <property type="entry name" value="G_PROTEIN_RECEP_F1_2"/>
    <property type="match status" value="1"/>
</dbReference>
<keyword evidence="2" id="KW-1003">Cell membrane</keyword>
<feature type="transmembrane region" description="Helical" evidence="10">
    <location>
        <begin position="64"/>
        <end position="86"/>
    </location>
</feature>
<evidence type="ECO:0000256" key="4">
    <source>
        <dbReference type="ARBA" id="ARBA00022989"/>
    </source>
</evidence>
<dbReference type="InterPro" id="IPR000276">
    <property type="entry name" value="GPCR_Rhodpsn"/>
</dbReference>
<dbReference type="InterPro" id="IPR050569">
    <property type="entry name" value="TAAR"/>
</dbReference>
<evidence type="ECO:0000256" key="8">
    <source>
        <dbReference type="ARBA" id="ARBA00023224"/>
    </source>
</evidence>
<dbReference type="InterPro" id="IPR017452">
    <property type="entry name" value="GPCR_Rhodpsn_7TM"/>
</dbReference>
<feature type="domain" description="G-protein coupled receptors family 1 profile" evidence="11">
    <location>
        <begin position="43"/>
        <end position="314"/>
    </location>
</feature>
<feature type="compositionally biased region" description="Basic and acidic residues" evidence="9">
    <location>
        <begin position="228"/>
        <end position="238"/>
    </location>
</feature>
<keyword evidence="4 10" id="KW-1133">Transmembrane helix</keyword>
<keyword evidence="3 10" id="KW-0812">Transmembrane</keyword>
<reference evidence="12" key="1">
    <citation type="submission" date="2022-11" db="UniProtKB">
        <authorList>
            <consortium name="EnsemblMetazoa"/>
        </authorList>
    </citation>
    <scope>IDENTIFICATION</scope>
</reference>
<comment type="subcellular location">
    <subcellularLocation>
        <location evidence="1">Cell membrane</location>
        <topology evidence="1">Multi-pass membrane protein</topology>
    </subcellularLocation>
</comment>
<evidence type="ECO:0000256" key="5">
    <source>
        <dbReference type="ARBA" id="ARBA00023040"/>
    </source>
</evidence>
<feature type="transmembrane region" description="Helical" evidence="10">
    <location>
        <begin position="141"/>
        <end position="162"/>
    </location>
</feature>
<dbReference type="CDD" id="cd00637">
    <property type="entry name" value="7tm_classA_rhodopsin-like"/>
    <property type="match status" value="1"/>
</dbReference>
<evidence type="ECO:0000256" key="9">
    <source>
        <dbReference type="SAM" id="MobiDB-lite"/>
    </source>
</evidence>
<dbReference type="GeneID" id="119740615"/>
<feature type="transmembrane region" description="Helical" evidence="10">
    <location>
        <begin position="92"/>
        <end position="120"/>
    </location>
</feature>
<evidence type="ECO:0000256" key="7">
    <source>
        <dbReference type="ARBA" id="ARBA00023170"/>
    </source>
</evidence>
<feature type="transmembrane region" description="Helical" evidence="10">
    <location>
        <begin position="182"/>
        <end position="206"/>
    </location>
</feature>
<keyword evidence="8" id="KW-0807">Transducer</keyword>
<dbReference type="OrthoDB" id="5959154at2759"/>
<name>A0A914B7W5_PATMI</name>
<dbReference type="PRINTS" id="PR00237">
    <property type="entry name" value="GPCRRHODOPSN"/>
</dbReference>
<dbReference type="AlphaFoldDB" id="A0A914B7W5"/>
<dbReference type="GO" id="GO:0005886">
    <property type="term" value="C:plasma membrane"/>
    <property type="evidence" value="ECO:0007669"/>
    <property type="project" value="UniProtKB-SubCell"/>
</dbReference>
<evidence type="ECO:0000259" key="11">
    <source>
        <dbReference type="PROSITE" id="PS50262"/>
    </source>
</evidence>
<dbReference type="RefSeq" id="XP_038071905.1">
    <property type="nucleotide sequence ID" value="XM_038215977.1"/>
</dbReference>
<evidence type="ECO:0000256" key="6">
    <source>
        <dbReference type="ARBA" id="ARBA00023136"/>
    </source>
</evidence>
<dbReference type="OMA" id="ISTVICW"/>
<dbReference type="PANTHER" id="PTHR24249:SF420">
    <property type="entry name" value="G-PROTEIN COUPLED RECEPTORS FAMILY 1 PROFILE DOMAIN-CONTAINING PROTEIN"/>
    <property type="match status" value="1"/>
</dbReference>
<dbReference type="SUPFAM" id="SSF81321">
    <property type="entry name" value="Family A G protein-coupled receptor-like"/>
    <property type="match status" value="1"/>
</dbReference>
<feature type="transmembrane region" description="Helical" evidence="10">
    <location>
        <begin position="290"/>
        <end position="317"/>
    </location>
</feature>
<evidence type="ECO:0000313" key="12">
    <source>
        <dbReference type="EnsemblMetazoa" id="XP_038071905.1"/>
    </source>
</evidence>
<feature type="region of interest" description="Disordered" evidence="9">
    <location>
        <begin position="228"/>
        <end position="251"/>
    </location>
</feature>
<accession>A0A914B7W5</accession>
<evidence type="ECO:0000313" key="13">
    <source>
        <dbReference type="Proteomes" id="UP000887568"/>
    </source>
</evidence>
<sequence>MALSDTTLLAEDEENDEGTGFNDTQSIVLIVLFLLAGLLMLVGYLWVIVTVARTRRLHTASDSYLASLAVAEIVEAVCGLPAIFILTRSSEFSFASVLFLCWGILFPVMGYFLNAVLIAGDKWFRISRPFVYAREMTRAKCAVCLSVVWGLSAAGSLAGAAAHASCLMGDFSTDLVFSSFSILAIIFSYVIILPCVTSITVFNILIVRIARHQARAIAADLPAAPREMMEGPPGEHRMQPPGNQPHLPGADHRRSTRQFSIFFLSFVLAWTPVVVTLPIVHYTGALNSNIAFVVVLLIGSMFVLCQAAFGTLILTLLQREYREILKGDLRRLGEKLHCIRRR</sequence>
<evidence type="ECO:0000256" key="10">
    <source>
        <dbReference type="SAM" id="Phobius"/>
    </source>
</evidence>
<protein>
    <recommendedName>
        <fullName evidence="11">G-protein coupled receptors family 1 profile domain-containing protein</fullName>
    </recommendedName>
</protein>
<keyword evidence="13" id="KW-1185">Reference proteome</keyword>
<dbReference type="PANTHER" id="PTHR24249">
    <property type="entry name" value="HISTAMINE RECEPTOR-RELATED G-PROTEIN COUPLED RECEPTOR"/>
    <property type="match status" value="1"/>
</dbReference>
<evidence type="ECO:0000256" key="2">
    <source>
        <dbReference type="ARBA" id="ARBA00022475"/>
    </source>
</evidence>